<evidence type="ECO:0000256" key="6">
    <source>
        <dbReference type="ARBA" id="ARBA00022840"/>
    </source>
</evidence>
<dbReference type="InterPro" id="IPR006121">
    <property type="entry name" value="HMA_dom"/>
</dbReference>
<dbReference type="PANTHER" id="PTHR43520">
    <property type="entry name" value="ATP7, ISOFORM B"/>
    <property type="match status" value="1"/>
</dbReference>
<dbReference type="InterPro" id="IPR018303">
    <property type="entry name" value="ATPase_P-typ_P_site"/>
</dbReference>
<proteinExistence type="inferred from homology"/>
<dbReference type="Gene3D" id="2.70.150.10">
    <property type="entry name" value="Calcium-transporting ATPase, cytoplasmic transduction domain A"/>
    <property type="match status" value="1"/>
</dbReference>
<protein>
    <submittedName>
        <fullName evidence="12">Unannotated protein</fullName>
    </submittedName>
</protein>
<dbReference type="Gene3D" id="3.40.50.1000">
    <property type="entry name" value="HAD superfamily/HAD-like"/>
    <property type="match status" value="1"/>
</dbReference>
<feature type="transmembrane region" description="Helical" evidence="10">
    <location>
        <begin position="422"/>
        <end position="447"/>
    </location>
</feature>
<evidence type="ECO:0000256" key="10">
    <source>
        <dbReference type="SAM" id="Phobius"/>
    </source>
</evidence>
<dbReference type="SFLD" id="SFLDF00027">
    <property type="entry name" value="p-type_atpase"/>
    <property type="match status" value="1"/>
</dbReference>
<dbReference type="GO" id="GO:0012505">
    <property type="term" value="C:endomembrane system"/>
    <property type="evidence" value="ECO:0007669"/>
    <property type="project" value="UniProtKB-SubCell"/>
</dbReference>
<dbReference type="InterPro" id="IPR008250">
    <property type="entry name" value="ATPase_P-typ_transduc_dom_A_sf"/>
</dbReference>
<sequence>MSTPQITQFLPKNSDNQTKQVDLSITGMSCSSCVNSIEKSLNKLPGVRATVNLAMESAHIIVPIKMNESELIAAVKASGYSAKAFKGERESFERSRKLGLRVLLTALLTAPILLLMIVDSVSSSFQSFFDRNFESIIDQLNEFITNQGFNFEILSPAAPATAWLVIALTLPVVFVLAWPIHRAAIKNITRPTMDTLVSIGSITALIWSIYATANFSHSAGNNGADGASGMQMSELQNYAEVSATVIFFVMLGRYLEHRAKRKAGSALAALFELSAGTVEVVRDSKTLIIDISEIEVGDIFTVRPGEKIATDGVVISGSSTVDNSFLTGESTPLDITIADLVFAGSINNNGSLVVRATRIGADTELARITRMVMSAQSEKAPAQRLADRVSAIFVPVVLLLAIATFLTWYLSGSELSKAIATAIAVLIIACPCALGLATPIALMVAAGKGAKLGFIIRSPKAIEKARSITDVVFDKTGTITTGKMKLQQMLIIESPLNKSSSQVSTAEILSLTLSIEALDSHPISDAIAEELKLQGFASEALTEFEHRSGQGVAARTSTGKTLLVGSPISIAKSSAEFHPKLKAAIEQADARGNSIAVVSIDGVAYGVFEVGDSLKSDATASIANLQNKGINTWLVTGDSATAAIAMGGAAGIPIDNIFATASPEQKIDFVKSLHQTPDTDGKGNKRVLMIGDGINDAAAIAEADLSMAMGTGTDTAIAAADITLIRASLGTAIDALNVAGKTVKIIKSNLAWAFAYNVICIPIAASGNLSPMYAAGAMSLSSLFVVMNSLRI</sequence>
<dbReference type="PROSITE" id="PS50846">
    <property type="entry name" value="HMA_2"/>
    <property type="match status" value="1"/>
</dbReference>
<keyword evidence="9 10" id="KW-0472">Membrane</keyword>
<dbReference type="PROSITE" id="PS00154">
    <property type="entry name" value="ATPASE_E1_E2"/>
    <property type="match status" value="1"/>
</dbReference>
<evidence type="ECO:0000256" key="8">
    <source>
        <dbReference type="ARBA" id="ARBA00022989"/>
    </source>
</evidence>
<evidence type="ECO:0000256" key="2">
    <source>
        <dbReference type="ARBA" id="ARBA00006024"/>
    </source>
</evidence>
<dbReference type="Pfam" id="PF00122">
    <property type="entry name" value="E1-E2_ATPase"/>
    <property type="match status" value="1"/>
</dbReference>
<dbReference type="SUPFAM" id="SSF81665">
    <property type="entry name" value="Calcium ATPase, transmembrane domain M"/>
    <property type="match status" value="1"/>
</dbReference>
<dbReference type="InterPro" id="IPR036412">
    <property type="entry name" value="HAD-like_sf"/>
</dbReference>
<dbReference type="SFLD" id="SFLDG00002">
    <property type="entry name" value="C1.7:_P-type_atpase_like"/>
    <property type="match status" value="1"/>
</dbReference>
<dbReference type="NCBIfam" id="TIGR01525">
    <property type="entry name" value="ATPase-IB_hvy"/>
    <property type="match status" value="1"/>
</dbReference>
<dbReference type="Gene3D" id="3.40.1110.10">
    <property type="entry name" value="Calcium-transporting ATPase, cytoplasmic domain N"/>
    <property type="match status" value="1"/>
</dbReference>
<dbReference type="SUPFAM" id="SSF56784">
    <property type="entry name" value="HAD-like"/>
    <property type="match status" value="1"/>
</dbReference>
<dbReference type="Gene3D" id="3.30.70.100">
    <property type="match status" value="1"/>
</dbReference>
<keyword evidence="5" id="KW-0547">Nucleotide-binding</keyword>
<dbReference type="PROSITE" id="PS01229">
    <property type="entry name" value="COF_2"/>
    <property type="match status" value="1"/>
</dbReference>
<comment type="similarity">
    <text evidence="2">Belongs to the cation transport ATPase (P-type) (TC 3.A.3) family. Type IB subfamily.</text>
</comment>
<reference evidence="12" key="1">
    <citation type="submission" date="2020-05" db="EMBL/GenBank/DDBJ databases">
        <authorList>
            <person name="Chiriac C."/>
            <person name="Salcher M."/>
            <person name="Ghai R."/>
            <person name="Kavagutti S V."/>
        </authorList>
    </citation>
    <scope>NUCLEOTIDE SEQUENCE</scope>
</reference>
<dbReference type="GO" id="GO:0043682">
    <property type="term" value="F:P-type divalent copper transporter activity"/>
    <property type="evidence" value="ECO:0007669"/>
    <property type="project" value="TreeGrafter"/>
</dbReference>
<comment type="subcellular location">
    <subcellularLocation>
        <location evidence="1">Endomembrane system</location>
        <topology evidence="1">Multi-pass membrane protein</topology>
    </subcellularLocation>
</comment>
<dbReference type="FunFam" id="2.70.150.10:FF:000002">
    <property type="entry name" value="Copper-transporting ATPase 1, putative"/>
    <property type="match status" value="1"/>
</dbReference>
<dbReference type="InterPro" id="IPR059000">
    <property type="entry name" value="ATPase_P-type_domA"/>
</dbReference>
<dbReference type="PROSITE" id="PS01047">
    <property type="entry name" value="HMA_1"/>
    <property type="match status" value="1"/>
</dbReference>
<dbReference type="EMBL" id="CAEZTV010000023">
    <property type="protein sequence ID" value="CAB4576410.1"/>
    <property type="molecule type" value="Genomic_DNA"/>
</dbReference>
<dbReference type="InterPro" id="IPR023214">
    <property type="entry name" value="HAD_sf"/>
</dbReference>
<dbReference type="CDD" id="cd00371">
    <property type="entry name" value="HMA"/>
    <property type="match status" value="1"/>
</dbReference>
<feature type="transmembrane region" description="Helical" evidence="10">
    <location>
        <begin position="389"/>
        <end position="410"/>
    </location>
</feature>
<evidence type="ECO:0000256" key="3">
    <source>
        <dbReference type="ARBA" id="ARBA00022692"/>
    </source>
</evidence>
<evidence type="ECO:0000256" key="7">
    <source>
        <dbReference type="ARBA" id="ARBA00022967"/>
    </source>
</evidence>
<dbReference type="PANTHER" id="PTHR43520:SF8">
    <property type="entry name" value="P-TYPE CU(+) TRANSPORTER"/>
    <property type="match status" value="1"/>
</dbReference>
<dbReference type="SUPFAM" id="SSF55008">
    <property type="entry name" value="HMA, heavy metal-associated domain"/>
    <property type="match status" value="1"/>
</dbReference>
<dbReference type="InterPro" id="IPR023299">
    <property type="entry name" value="ATPase_P-typ_cyto_dom_N"/>
</dbReference>
<keyword evidence="3 10" id="KW-0812">Transmembrane</keyword>
<keyword evidence="6" id="KW-0067">ATP-binding</keyword>
<feature type="transmembrane region" description="Helical" evidence="10">
    <location>
        <begin position="192"/>
        <end position="215"/>
    </location>
</feature>
<dbReference type="FunFam" id="3.30.70.100:FF:000005">
    <property type="entry name" value="Copper-exporting P-type ATPase A"/>
    <property type="match status" value="1"/>
</dbReference>
<dbReference type="SFLD" id="SFLDS00003">
    <property type="entry name" value="Haloacid_Dehalogenase"/>
    <property type="match status" value="1"/>
</dbReference>
<feature type="transmembrane region" description="Helical" evidence="10">
    <location>
        <begin position="235"/>
        <end position="255"/>
    </location>
</feature>
<keyword evidence="4" id="KW-0479">Metal-binding</keyword>
<feature type="domain" description="HMA" evidence="11">
    <location>
        <begin position="19"/>
        <end position="83"/>
    </location>
</feature>
<keyword evidence="7" id="KW-1278">Translocase</keyword>
<keyword evidence="8 10" id="KW-1133">Transmembrane helix</keyword>
<evidence type="ECO:0000256" key="1">
    <source>
        <dbReference type="ARBA" id="ARBA00004127"/>
    </source>
</evidence>
<dbReference type="GO" id="GO:0055070">
    <property type="term" value="P:copper ion homeostasis"/>
    <property type="evidence" value="ECO:0007669"/>
    <property type="project" value="TreeGrafter"/>
</dbReference>
<dbReference type="GO" id="GO:0016887">
    <property type="term" value="F:ATP hydrolysis activity"/>
    <property type="evidence" value="ECO:0007669"/>
    <property type="project" value="InterPro"/>
</dbReference>
<dbReference type="InterPro" id="IPR036163">
    <property type="entry name" value="HMA_dom_sf"/>
</dbReference>
<gene>
    <name evidence="12" type="ORF">UFOPK1747_00275</name>
</gene>
<dbReference type="NCBIfam" id="TIGR01494">
    <property type="entry name" value="ATPase_P-type"/>
    <property type="match status" value="2"/>
</dbReference>
<dbReference type="GO" id="GO:0005507">
    <property type="term" value="F:copper ion binding"/>
    <property type="evidence" value="ECO:0007669"/>
    <property type="project" value="TreeGrafter"/>
</dbReference>
<dbReference type="GO" id="GO:0016020">
    <property type="term" value="C:membrane"/>
    <property type="evidence" value="ECO:0007669"/>
    <property type="project" value="InterPro"/>
</dbReference>
<dbReference type="InterPro" id="IPR001757">
    <property type="entry name" value="P_typ_ATPase"/>
</dbReference>
<dbReference type="Pfam" id="PF00403">
    <property type="entry name" value="HMA"/>
    <property type="match status" value="1"/>
</dbReference>
<evidence type="ECO:0000313" key="12">
    <source>
        <dbReference type="EMBL" id="CAB4576410.1"/>
    </source>
</evidence>
<dbReference type="InterPro" id="IPR027256">
    <property type="entry name" value="P-typ_ATPase_IB"/>
</dbReference>
<accession>A0A6J6EIS0</accession>
<evidence type="ECO:0000256" key="5">
    <source>
        <dbReference type="ARBA" id="ARBA00022741"/>
    </source>
</evidence>
<organism evidence="12">
    <name type="scientific">freshwater metagenome</name>
    <dbReference type="NCBI Taxonomy" id="449393"/>
    <lineage>
        <taxon>unclassified sequences</taxon>
        <taxon>metagenomes</taxon>
        <taxon>ecological metagenomes</taxon>
    </lineage>
</organism>
<dbReference type="Pfam" id="PF00702">
    <property type="entry name" value="Hydrolase"/>
    <property type="match status" value="1"/>
</dbReference>
<dbReference type="SUPFAM" id="SSF81653">
    <property type="entry name" value="Calcium ATPase, transduction domain A"/>
    <property type="match status" value="1"/>
</dbReference>
<dbReference type="InterPro" id="IPR023298">
    <property type="entry name" value="ATPase_P-typ_TM_dom_sf"/>
</dbReference>
<feature type="transmembrane region" description="Helical" evidence="10">
    <location>
        <begin position="98"/>
        <end position="118"/>
    </location>
</feature>
<name>A0A6J6EIS0_9ZZZZ</name>
<dbReference type="GO" id="GO:0005524">
    <property type="term" value="F:ATP binding"/>
    <property type="evidence" value="ECO:0007669"/>
    <property type="project" value="UniProtKB-KW"/>
</dbReference>
<dbReference type="PRINTS" id="PR00119">
    <property type="entry name" value="CATATPASE"/>
</dbReference>
<dbReference type="InterPro" id="IPR017969">
    <property type="entry name" value="Heavy-metal-associated_CS"/>
</dbReference>
<evidence type="ECO:0000256" key="9">
    <source>
        <dbReference type="ARBA" id="ARBA00023136"/>
    </source>
</evidence>
<dbReference type="NCBIfam" id="TIGR01511">
    <property type="entry name" value="ATPase-IB1_Cu"/>
    <property type="match status" value="1"/>
</dbReference>
<dbReference type="AlphaFoldDB" id="A0A6J6EIS0"/>
<feature type="transmembrane region" description="Helical" evidence="10">
    <location>
        <begin position="750"/>
        <end position="767"/>
    </location>
</feature>
<evidence type="ECO:0000259" key="11">
    <source>
        <dbReference type="PROSITE" id="PS50846"/>
    </source>
</evidence>
<evidence type="ECO:0000256" key="4">
    <source>
        <dbReference type="ARBA" id="ARBA00022723"/>
    </source>
</evidence>
<feature type="transmembrane region" description="Helical" evidence="10">
    <location>
        <begin position="160"/>
        <end position="180"/>
    </location>
</feature>
<dbReference type="InterPro" id="IPR044492">
    <property type="entry name" value="P_typ_ATPase_HD_dom"/>
</dbReference>